<name>A0A9N9AEE0_9GLOM</name>
<dbReference type="Proteomes" id="UP000789570">
    <property type="component" value="Unassembled WGS sequence"/>
</dbReference>
<protein>
    <submittedName>
        <fullName evidence="1">4909_t:CDS:1</fullName>
    </submittedName>
</protein>
<evidence type="ECO:0000313" key="2">
    <source>
        <dbReference type="Proteomes" id="UP000789570"/>
    </source>
</evidence>
<dbReference type="Gene3D" id="3.20.170.20">
    <property type="entry name" value="Protein of unknown function DUF952"/>
    <property type="match status" value="1"/>
</dbReference>
<dbReference type="EMBL" id="CAJVPQ010001022">
    <property type="protein sequence ID" value="CAG8527487.1"/>
    <property type="molecule type" value="Genomic_DNA"/>
</dbReference>
<accession>A0A9N9AEE0</accession>
<dbReference type="SUPFAM" id="SSF56399">
    <property type="entry name" value="ADP-ribosylation"/>
    <property type="match status" value="1"/>
</dbReference>
<dbReference type="OrthoDB" id="3335358at2759"/>
<organism evidence="1 2">
    <name type="scientific">Funneliformis caledonium</name>
    <dbReference type="NCBI Taxonomy" id="1117310"/>
    <lineage>
        <taxon>Eukaryota</taxon>
        <taxon>Fungi</taxon>
        <taxon>Fungi incertae sedis</taxon>
        <taxon>Mucoromycota</taxon>
        <taxon>Glomeromycotina</taxon>
        <taxon>Glomeromycetes</taxon>
        <taxon>Glomerales</taxon>
        <taxon>Glomeraceae</taxon>
        <taxon>Funneliformis</taxon>
    </lineage>
</organism>
<dbReference type="InterPro" id="IPR009297">
    <property type="entry name" value="DUF952"/>
</dbReference>
<gene>
    <name evidence="1" type="ORF">FCALED_LOCUS5010</name>
</gene>
<comment type="caution">
    <text evidence="1">The sequence shown here is derived from an EMBL/GenBank/DDBJ whole genome shotgun (WGS) entry which is preliminary data.</text>
</comment>
<dbReference type="AlphaFoldDB" id="A0A9N9AEE0"/>
<evidence type="ECO:0000313" key="1">
    <source>
        <dbReference type="EMBL" id="CAG8527487.1"/>
    </source>
</evidence>
<proteinExistence type="predicted"/>
<reference evidence="1" key="1">
    <citation type="submission" date="2021-06" db="EMBL/GenBank/DDBJ databases">
        <authorList>
            <person name="Kallberg Y."/>
            <person name="Tangrot J."/>
            <person name="Rosling A."/>
        </authorList>
    </citation>
    <scope>NUCLEOTIDE SEQUENCE</scope>
    <source>
        <strain evidence="1">UK204</strain>
    </source>
</reference>
<dbReference type="PANTHER" id="PTHR34129:SF1">
    <property type="entry name" value="DUF952 DOMAIN-CONTAINING PROTEIN"/>
    <property type="match status" value="1"/>
</dbReference>
<sequence>MDDSKINYLYKILPSSHVLPPLSSSETPITLTILDKKDGFIHLSNSIQVIQTAIKFFGNEDEILVLKIPYKKGIKENIRWEFPPGTVQEYFPHLYGDLLRKYVTNIVKVKNLRQDDNNIEGFEWPEGWLEM</sequence>
<keyword evidence="2" id="KW-1185">Reference proteome</keyword>
<dbReference type="Pfam" id="PF06108">
    <property type="entry name" value="DUF952"/>
    <property type="match status" value="1"/>
</dbReference>
<dbReference type="PANTHER" id="PTHR34129">
    <property type="entry name" value="BLR1139 PROTEIN"/>
    <property type="match status" value="1"/>
</dbReference>